<keyword evidence="5 8" id="KW-0560">Oxidoreductase</keyword>
<reference evidence="8 9" key="1">
    <citation type="submission" date="2020-02" db="EMBL/GenBank/DDBJ databases">
        <title>Sequencing the genomes of 1000 actinobacteria strains.</title>
        <authorList>
            <person name="Klenk H.-P."/>
        </authorList>
    </citation>
    <scope>NUCLEOTIDE SEQUENCE [LARGE SCALE GENOMIC DNA]</scope>
    <source>
        <strain evidence="8 9">DSM 19609</strain>
    </source>
</reference>
<dbReference type="SUPFAM" id="SSF53706">
    <property type="entry name" value="Formate dehydrogenase/DMSO reductase, domains 1-3"/>
    <property type="match status" value="1"/>
</dbReference>
<dbReference type="Pfam" id="PF01568">
    <property type="entry name" value="Molydop_binding"/>
    <property type="match status" value="1"/>
</dbReference>
<dbReference type="InterPro" id="IPR009010">
    <property type="entry name" value="Asp_de-COase-like_dom_sf"/>
</dbReference>
<comment type="similarity">
    <text evidence="2">Belongs to the prokaryotic molybdopterin-containing oxidoreductase family.</text>
</comment>
<dbReference type="Gene3D" id="1.10.3480.10">
    <property type="entry name" value="TorD-like"/>
    <property type="match status" value="1"/>
</dbReference>
<dbReference type="InterPro" id="IPR006657">
    <property type="entry name" value="MoPterin_dinucl-bd_dom"/>
</dbReference>
<dbReference type="InterPro" id="IPR050612">
    <property type="entry name" value="Prok_Mopterin_Oxidored"/>
</dbReference>
<name>A0ABX0SJY4_9ACTN</name>
<dbReference type="PROSITE" id="PS00490">
    <property type="entry name" value="MOLYBDOPTERIN_PROK_2"/>
    <property type="match status" value="1"/>
</dbReference>
<dbReference type="RefSeq" id="WP_167171624.1">
    <property type="nucleotide sequence ID" value="NZ_BAAAOO010000006.1"/>
</dbReference>
<sequence>MSEPTISRACVARALRLLGRFVLTPFEQTSWAGCWAALTAGGLVVDDNDPAVGVTTEDADCLAAEHEALFFGTRFPCLELWESCYLTDEGDEPRLLGRRTERVLGAYHRRGLVPDPAFGQPGDHWGIEALFAAHLLEHGGAHDFVAGHLRPFTRRFTSALTDHTVLPRYRALATAMALAVDAAASLRDSPGDDRAGRSEVADGFVAAEGGWEAPVRITMACGLNNGGFRNPIRVLTRHGCVLGVEPGDQADDPTALPNIAIDFDYHNTFLSGQRLRYPLRRVGARGEGRFERISWDEAVSLIASGTRRIREEYGPAARYVNYATGQSAVARGSLMAQGLLALDGGHLGSYNSYSAACTAFATKYTYGTGLSGNTPDDYPNSKLIILWGHNPVETGYGTGTSQWLRRAHDAGTIIVAVDPRMSDSARELADHWIPLRPTTDSALADAMAHTIVSEGLHDQAFMDTYCMGFDAAHMPAGYEGEEDYLSYLYGRRDGIAKTPAWAEPITGVPAATIEWLARLYATSKPAALLQGLGPQRHGNGEQTVRSSFVLPCLTGNIGIPGGTAAGVGGTRTHATPPPIGAQQNPYPGKIPVFLWTRAITDGSAMTSTHDGVQGVDRLETPIKLIVNLAGNTLINQHADINETARILRDDSACELIVTSDLFMTPSALFSDIVLPGASIFESDNIGTPWRPGDYLIASTKCVEPVFESRFEYDWLAEVARELGVHDEFTDGGKTLPERLRDSYEKARLSEPDLPDYASFRTMGLFKHASTRSYVAFREQIEDFEHHRFPTPSGKIEIFSPALQALGNPREIPAIPKYVPSFEGPQDEAVQRFPYQLIGWHTKRRTHSTLDTSPRLERLEPHRLWMHPADAAVIGVHDEEEAEVFNDRGTIRVRVMVTTRIMRGVVGLAQGAWYRPDARGVDTRGNINTLATQRPTPLAKGNPQHSNLVAIRRA</sequence>
<dbReference type="PANTHER" id="PTHR43742">
    <property type="entry name" value="TRIMETHYLAMINE-N-OXIDE REDUCTASE"/>
    <property type="match status" value="1"/>
</dbReference>
<gene>
    <name evidence="8" type="ORF">FB473_003390</name>
</gene>
<dbReference type="SUPFAM" id="SSF89155">
    <property type="entry name" value="TorD-like"/>
    <property type="match status" value="1"/>
</dbReference>
<evidence type="ECO:0000256" key="5">
    <source>
        <dbReference type="ARBA" id="ARBA00023002"/>
    </source>
</evidence>
<dbReference type="GO" id="GO:0016491">
    <property type="term" value="F:oxidoreductase activity"/>
    <property type="evidence" value="ECO:0007669"/>
    <property type="project" value="UniProtKB-KW"/>
</dbReference>
<dbReference type="NCBIfam" id="TIGR02166">
    <property type="entry name" value="dmsA_ynfE"/>
    <property type="match status" value="1"/>
</dbReference>
<proteinExistence type="inferred from homology"/>
<dbReference type="InterPro" id="IPR020945">
    <property type="entry name" value="DMSO/NO3_reduct_chaperone"/>
</dbReference>
<evidence type="ECO:0000256" key="2">
    <source>
        <dbReference type="ARBA" id="ARBA00010312"/>
    </source>
</evidence>
<dbReference type="PANTHER" id="PTHR43742:SF3">
    <property type="entry name" value="DIMETHYL SULFOXIDE REDUCTASE DMSA"/>
    <property type="match status" value="1"/>
</dbReference>
<evidence type="ECO:0000313" key="9">
    <source>
        <dbReference type="Proteomes" id="UP000749311"/>
    </source>
</evidence>
<dbReference type="InterPro" id="IPR006655">
    <property type="entry name" value="Mopterin_OxRdtase_prok_CS"/>
</dbReference>
<keyword evidence="4" id="KW-0479">Metal-binding</keyword>
<dbReference type="Gene3D" id="3.40.50.12440">
    <property type="match status" value="1"/>
</dbReference>
<dbReference type="Pfam" id="PF00384">
    <property type="entry name" value="Molybdopterin"/>
    <property type="match status" value="1"/>
</dbReference>
<dbReference type="Proteomes" id="UP000749311">
    <property type="component" value="Unassembled WGS sequence"/>
</dbReference>
<dbReference type="EMBL" id="JAAMOZ010000004">
    <property type="protein sequence ID" value="NIH58693.1"/>
    <property type="molecule type" value="Genomic_DNA"/>
</dbReference>
<organism evidence="8 9">
    <name type="scientific">Brooklawnia cerclae</name>
    <dbReference type="NCBI Taxonomy" id="349934"/>
    <lineage>
        <taxon>Bacteria</taxon>
        <taxon>Bacillati</taxon>
        <taxon>Actinomycetota</taxon>
        <taxon>Actinomycetes</taxon>
        <taxon>Propionibacteriales</taxon>
        <taxon>Propionibacteriaceae</taxon>
        <taxon>Brooklawnia</taxon>
    </lineage>
</organism>
<keyword evidence="3" id="KW-0500">Molybdenum</keyword>
<comment type="caution">
    <text evidence="8">The sequence shown here is derived from an EMBL/GenBank/DDBJ whole genome shotgun (WGS) entry which is preliminary data.</text>
</comment>
<dbReference type="EC" id="1.8.5.3" evidence="8"/>
<evidence type="ECO:0000256" key="1">
    <source>
        <dbReference type="ARBA" id="ARBA00001942"/>
    </source>
</evidence>
<comment type="cofactor">
    <cofactor evidence="1">
        <name>Mo-bis(molybdopterin guanine dinucleotide)</name>
        <dbReference type="ChEBI" id="CHEBI:60539"/>
    </cofactor>
</comment>
<evidence type="ECO:0000256" key="4">
    <source>
        <dbReference type="ARBA" id="ARBA00022723"/>
    </source>
</evidence>
<dbReference type="Gene3D" id="3.40.50.740">
    <property type="match status" value="1"/>
</dbReference>
<evidence type="ECO:0000256" key="3">
    <source>
        <dbReference type="ARBA" id="ARBA00022505"/>
    </source>
</evidence>
<dbReference type="Gene3D" id="3.40.228.10">
    <property type="entry name" value="Dimethylsulfoxide Reductase, domain 2"/>
    <property type="match status" value="1"/>
</dbReference>
<evidence type="ECO:0000259" key="7">
    <source>
        <dbReference type="Pfam" id="PF01568"/>
    </source>
</evidence>
<dbReference type="InterPro" id="IPR006656">
    <property type="entry name" value="Mopterin_OxRdtase"/>
</dbReference>
<accession>A0ABX0SJY4</accession>
<evidence type="ECO:0000313" key="8">
    <source>
        <dbReference type="EMBL" id="NIH58693.1"/>
    </source>
</evidence>
<feature type="domain" description="Molybdopterin dinucleotide-binding" evidence="7">
    <location>
        <begin position="835"/>
        <end position="945"/>
    </location>
</feature>
<dbReference type="InterPro" id="IPR011888">
    <property type="entry name" value="Anaer_DMSO_reductase"/>
</dbReference>
<protein>
    <submittedName>
        <fullName evidence="8">Anaerobic dimethyl sulfoxide reductase subunit A</fullName>
        <ecNumber evidence="8">1.8.5.3</ecNumber>
    </submittedName>
</protein>
<keyword evidence="9" id="KW-1185">Reference proteome</keyword>
<dbReference type="InterPro" id="IPR036411">
    <property type="entry name" value="TorD-like_sf"/>
</dbReference>
<evidence type="ECO:0000259" key="6">
    <source>
        <dbReference type="Pfam" id="PF00384"/>
    </source>
</evidence>
<dbReference type="SUPFAM" id="SSF50692">
    <property type="entry name" value="ADC-like"/>
    <property type="match status" value="1"/>
</dbReference>
<dbReference type="Gene3D" id="2.40.40.20">
    <property type="match status" value="1"/>
</dbReference>
<feature type="domain" description="Molybdopterin oxidoreductase" evidence="6">
    <location>
        <begin position="274"/>
        <end position="719"/>
    </location>
</feature>
<dbReference type="Pfam" id="PF02613">
    <property type="entry name" value="Nitrate_red_del"/>
    <property type="match status" value="1"/>
</dbReference>